<comment type="caution">
    <text evidence="3">The sequence shown here is derived from an EMBL/GenBank/DDBJ whole genome shotgun (WGS) entry which is preliminary data.</text>
</comment>
<dbReference type="PANTHER" id="PTHR48081:SF8">
    <property type="entry name" value="ALPHA_BETA HYDROLASE FOLD-3 DOMAIN-CONTAINING PROTEIN-RELATED"/>
    <property type="match status" value="1"/>
</dbReference>
<keyword evidence="1" id="KW-0378">Hydrolase</keyword>
<name>A0A507ESZ3_9FUNG</name>
<dbReference type="EMBL" id="QEAP01000440">
    <property type="protein sequence ID" value="TPX66430.1"/>
    <property type="molecule type" value="Genomic_DNA"/>
</dbReference>
<dbReference type="GO" id="GO:0016787">
    <property type="term" value="F:hydrolase activity"/>
    <property type="evidence" value="ECO:0007669"/>
    <property type="project" value="UniProtKB-KW"/>
</dbReference>
<dbReference type="SUPFAM" id="SSF53474">
    <property type="entry name" value="alpha/beta-Hydrolases"/>
    <property type="match status" value="1"/>
</dbReference>
<evidence type="ECO:0000256" key="1">
    <source>
        <dbReference type="ARBA" id="ARBA00022801"/>
    </source>
</evidence>
<gene>
    <name evidence="3" type="ORF">CcCBS67573_g07821</name>
</gene>
<dbReference type="InterPro" id="IPR029058">
    <property type="entry name" value="AB_hydrolase_fold"/>
</dbReference>
<evidence type="ECO:0000259" key="2">
    <source>
        <dbReference type="Pfam" id="PF07859"/>
    </source>
</evidence>
<dbReference type="Pfam" id="PF07859">
    <property type="entry name" value="Abhydrolase_3"/>
    <property type="match status" value="1"/>
</dbReference>
<sequence length="416" mass="45761">MPLIPRQHRPIYTVLLLLLAWHKRRSVPGLVLYVLAVSLPLRIARRLLNVCKAPPQLDTLTASIVHAIHWISDGSTYEVKQLLAVLDWIHGFKARWAGAKMKTVTEEDSSSVRGVWIAEEWKDLEKERLPECVVLLYIHGGAYCFSGAEYGAPHHLHLIKSFNALEEKAGSNKRLVVFSLEYPLAPEHAFPAQIPVAADAFKWLVNSLGVSQIVVGGDSAGAHMTLSLMNHIKNTPELSGLPIQPFATILISPWVSSPSSSSSSSSGEKVCFDSISVRGIQQADRLVFGHLPEKTNNLLTSVKPDEFHVATKGTLVLYGGAGILSEGIEKFVGMLESRSVAVPGLEVVKYDGMPHCFKYVSFEKSHFSGPFDSNPNGHLARFFFSIMLMDRLYPSVRGKALEAVEKTAAFIQRASA</sequence>
<organism evidence="3 4">
    <name type="scientific">Chytriomyces confervae</name>
    <dbReference type="NCBI Taxonomy" id="246404"/>
    <lineage>
        <taxon>Eukaryota</taxon>
        <taxon>Fungi</taxon>
        <taxon>Fungi incertae sedis</taxon>
        <taxon>Chytridiomycota</taxon>
        <taxon>Chytridiomycota incertae sedis</taxon>
        <taxon>Chytridiomycetes</taxon>
        <taxon>Chytridiales</taxon>
        <taxon>Chytriomycetaceae</taxon>
        <taxon>Chytriomyces</taxon>
    </lineage>
</organism>
<dbReference type="Proteomes" id="UP000320333">
    <property type="component" value="Unassembled WGS sequence"/>
</dbReference>
<reference evidence="3 4" key="1">
    <citation type="journal article" date="2019" name="Sci. Rep.">
        <title>Comparative genomics of chytrid fungi reveal insights into the obligate biotrophic and pathogenic lifestyle of Synchytrium endobioticum.</title>
        <authorList>
            <person name="van de Vossenberg B.T.L.H."/>
            <person name="Warris S."/>
            <person name="Nguyen H.D.T."/>
            <person name="van Gent-Pelzer M.P.E."/>
            <person name="Joly D.L."/>
            <person name="van de Geest H.C."/>
            <person name="Bonants P.J.M."/>
            <person name="Smith D.S."/>
            <person name="Levesque C.A."/>
            <person name="van der Lee T.A.J."/>
        </authorList>
    </citation>
    <scope>NUCLEOTIDE SEQUENCE [LARGE SCALE GENOMIC DNA]</scope>
    <source>
        <strain evidence="3 4">CBS 675.73</strain>
    </source>
</reference>
<evidence type="ECO:0000313" key="3">
    <source>
        <dbReference type="EMBL" id="TPX66430.1"/>
    </source>
</evidence>
<protein>
    <recommendedName>
        <fullName evidence="2">Alpha/beta hydrolase fold-3 domain-containing protein</fullName>
    </recommendedName>
</protein>
<dbReference type="Gene3D" id="3.40.50.1820">
    <property type="entry name" value="alpha/beta hydrolase"/>
    <property type="match status" value="1"/>
</dbReference>
<keyword evidence="4" id="KW-1185">Reference proteome</keyword>
<dbReference type="PANTHER" id="PTHR48081">
    <property type="entry name" value="AB HYDROLASE SUPERFAMILY PROTEIN C4A8.06C"/>
    <property type="match status" value="1"/>
</dbReference>
<dbReference type="OrthoDB" id="408631at2759"/>
<accession>A0A507ESZ3</accession>
<dbReference type="STRING" id="246404.A0A507ESZ3"/>
<dbReference type="InterPro" id="IPR013094">
    <property type="entry name" value="AB_hydrolase_3"/>
</dbReference>
<dbReference type="AlphaFoldDB" id="A0A507ESZ3"/>
<dbReference type="InterPro" id="IPR050300">
    <property type="entry name" value="GDXG_lipolytic_enzyme"/>
</dbReference>
<proteinExistence type="predicted"/>
<evidence type="ECO:0000313" key="4">
    <source>
        <dbReference type="Proteomes" id="UP000320333"/>
    </source>
</evidence>
<feature type="domain" description="Alpha/beta hydrolase fold-3" evidence="2">
    <location>
        <begin position="135"/>
        <end position="357"/>
    </location>
</feature>